<evidence type="ECO:0000313" key="3">
    <source>
        <dbReference type="Proteomes" id="UP000184330"/>
    </source>
</evidence>
<dbReference type="AlphaFoldDB" id="A0A1L7XLW3"/>
<gene>
    <name evidence="2" type="ORF">PAC_15932</name>
</gene>
<dbReference type="EMBL" id="FJOG01000034">
    <property type="protein sequence ID" value="CZR66032.1"/>
    <property type="molecule type" value="Genomic_DNA"/>
</dbReference>
<proteinExistence type="predicted"/>
<dbReference type="OrthoDB" id="3570289at2759"/>
<accession>A0A1L7XLW3</accession>
<feature type="region of interest" description="Disordered" evidence="1">
    <location>
        <begin position="1"/>
        <end position="83"/>
    </location>
</feature>
<evidence type="ECO:0000256" key="1">
    <source>
        <dbReference type="SAM" id="MobiDB-lite"/>
    </source>
</evidence>
<organism evidence="2 3">
    <name type="scientific">Phialocephala subalpina</name>
    <dbReference type="NCBI Taxonomy" id="576137"/>
    <lineage>
        <taxon>Eukaryota</taxon>
        <taxon>Fungi</taxon>
        <taxon>Dikarya</taxon>
        <taxon>Ascomycota</taxon>
        <taxon>Pezizomycotina</taxon>
        <taxon>Leotiomycetes</taxon>
        <taxon>Helotiales</taxon>
        <taxon>Mollisiaceae</taxon>
        <taxon>Phialocephala</taxon>
        <taxon>Phialocephala fortinii species complex</taxon>
    </lineage>
</organism>
<dbReference type="Proteomes" id="UP000184330">
    <property type="component" value="Unassembled WGS sequence"/>
</dbReference>
<reference evidence="2 3" key="1">
    <citation type="submission" date="2016-03" db="EMBL/GenBank/DDBJ databases">
        <authorList>
            <person name="Ploux O."/>
        </authorList>
    </citation>
    <scope>NUCLEOTIDE SEQUENCE [LARGE SCALE GENOMIC DNA]</scope>
    <source>
        <strain evidence="2 3">UAMH 11012</strain>
    </source>
</reference>
<name>A0A1L7XLW3_9HELO</name>
<protein>
    <submittedName>
        <fullName evidence="2">Uncharacterized protein</fullName>
    </submittedName>
</protein>
<evidence type="ECO:0000313" key="2">
    <source>
        <dbReference type="EMBL" id="CZR66032.1"/>
    </source>
</evidence>
<feature type="compositionally biased region" description="Basic and acidic residues" evidence="1">
    <location>
        <begin position="28"/>
        <end position="46"/>
    </location>
</feature>
<sequence>MPHQLLNRTSVTSTEPTSSSAASSATLEHTEPATERPTLRERTESRRPKRGLRALSEEESPNVAFDETPSLPKQKRRRVEQSQDLVNTGSLRIPVVESLDMLYQAQDKHQRITTTIVDKIGTQNDKLISALRELLDAQKCRLLEGFKDTDNRTHTLVGDLVEDLQAQQRRLIEEGVKGTEQLIRTLIADLVEGMGAQQRRVIGLKQCIQRYGAMKEREGDLLEEIKEMEEIQSRYGSHGPKE</sequence>
<feature type="compositionally biased region" description="Low complexity" evidence="1">
    <location>
        <begin position="9"/>
        <end position="27"/>
    </location>
</feature>
<keyword evidence="3" id="KW-1185">Reference proteome</keyword>